<keyword evidence="1" id="KW-1133">Transmembrane helix</keyword>
<accession>G4Q3L0</accession>
<evidence type="ECO:0000313" key="2">
    <source>
        <dbReference type="EMBL" id="AEQ23006.1"/>
    </source>
</evidence>
<keyword evidence="1" id="KW-0812">Transmembrane</keyword>
<organism evidence="2 3">
    <name type="scientific">Acidaminococcus intestini (strain RyC-MR95)</name>
    <dbReference type="NCBI Taxonomy" id="568816"/>
    <lineage>
        <taxon>Bacteria</taxon>
        <taxon>Bacillati</taxon>
        <taxon>Bacillota</taxon>
        <taxon>Negativicutes</taxon>
        <taxon>Acidaminococcales</taxon>
        <taxon>Acidaminococcaceae</taxon>
        <taxon>Acidaminococcus</taxon>
    </lineage>
</organism>
<sequence length="135" mass="14935">MKNKGKHMPHPLPPSFKRDVLRLAALQALAIPLVGGLAFMFSPQPGGWLLGSLAGWCDSALFLYGLYSGMKKAPHHAALSMHRMMFVRLGTVLVFVLIGLKLDWGGHRVLFSYLLFYGLLLIQMARKGIGKFPTD</sequence>
<protein>
    <submittedName>
        <fullName evidence="2">Uncharacterized protein</fullName>
    </submittedName>
</protein>
<dbReference type="PATRIC" id="fig|568816.4.peg.1744"/>
<evidence type="ECO:0000256" key="1">
    <source>
        <dbReference type="SAM" id="Phobius"/>
    </source>
</evidence>
<feature type="transmembrane region" description="Helical" evidence="1">
    <location>
        <begin position="20"/>
        <end position="41"/>
    </location>
</feature>
<dbReference type="HOGENOM" id="CLU_1954836_0_0_9"/>
<feature type="transmembrane region" description="Helical" evidence="1">
    <location>
        <begin position="110"/>
        <end position="129"/>
    </location>
</feature>
<feature type="transmembrane region" description="Helical" evidence="1">
    <location>
        <begin position="86"/>
        <end position="104"/>
    </location>
</feature>
<evidence type="ECO:0000313" key="3">
    <source>
        <dbReference type="Proteomes" id="UP000007093"/>
    </source>
</evidence>
<dbReference type="KEGG" id="ain:Acin_1795"/>
<dbReference type="EMBL" id="CP003058">
    <property type="protein sequence ID" value="AEQ23006.1"/>
    <property type="molecule type" value="Genomic_DNA"/>
</dbReference>
<gene>
    <name evidence="2" type="ordered locus">Acin_1795</name>
</gene>
<keyword evidence="3" id="KW-1185">Reference proteome</keyword>
<keyword evidence="1" id="KW-0472">Membrane</keyword>
<reference evidence="2 3" key="1">
    <citation type="journal article" date="2011" name="J. Bacteriol.">
        <title>Complete genome sequence of Acidaminococcus intestini RYC-MR95, a Gram-negative bacterium from the phylum Firmicutes.</title>
        <authorList>
            <person name="D'Auria G."/>
            <person name="Galan J.C."/>
            <person name="Rodriguez-Alcayna M."/>
            <person name="Moya A."/>
            <person name="Baquero F."/>
            <person name="Latorre A."/>
        </authorList>
    </citation>
    <scope>NUCLEOTIDE SEQUENCE [LARGE SCALE GENOMIC DNA]</scope>
    <source>
        <strain evidence="2 3">RyC-MR95</strain>
    </source>
</reference>
<dbReference type="Proteomes" id="UP000007093">
    <property type="component" value="Chromosome"/>
</dbReference>
<proteinExistence type="predicted"/>
<dbReference type="AlphaFoldDB" id="G4Q3L0"/>
<dbReference type="STRING" id="568816.Acin_1795"/>
<name>G4Q3L0_ACIIR</name>
<feature type="transmembrane region" description="Helical" evidence="1">
    <location>
        <begin position="47"/>
        <end position="66"/>
    </location>
</feature>
<dbReference type="InParanoid" id="G4Q3L0"/>